<evidence type="ECO:0000256" key="2">
    <source>
        <dbReference type="ARBA" id="ARBA00023315"/>
    </source>
</evidence>
<protein>
    <submittedName>
        <fullName evidence="4">Phosphinothricin acetyltransferase</fullName>
    </submittedName>
</protein>
<evidence type="ECO:0000259" key="3">
    <source>
        <dbReference type="PROSITE" id="PS51186"/>
    </source>
</evidence>
<accession>A0A1W2G8W5</accession>
<evidence type="ECO:0000313" key="5">
    <source>
        <dbReference type="Proteomes" id="UP000192472"/>
    </source>
</evidence>
<feature type="domain" description="N-acetyltransferase" evidence="3">
    <location>
        <begin position="16"/>
        <end position="168"/>
    </location>
</feature>
<organism evidence="4 5">
    <name type="scientific">Reichenbachiella faecimaris</name>
    <dbReference type="NCBI Taxonomy" id="692418"/>
    <lineage>
        <taxon>Bacteria</taxon>
        <taxon>Pseudomonadati</taxon>
        <taxon>Bacteroidota</taxon>
        <taxon>Cytophagia</taxon>
        <taxon>Cytophagales</taxon>
        <taxon>Reichenbachiellaceae</taxon>
        <taxon>Reichenbachiella</taxon>
    </lineage>
</organism>
<evidence type="ECO:0000313" key="4">
    <source>
        <dbReference type="EMBL" id="SMD33119.1"/>
    </source>
</evidence>
<dbReference type="PANTHER" id="PTHR43072:SF23">
    <property type="entry name" value="UPF0039 PROTEIN C11D3.02C"/>
    <property type="match status" value="1"/>
</dbReference>
<reference evidence="4 5" key="1">
    <citation type="submission" date="2017-04" db="EMBL/GenBank/DDBJ databases">
        <authorList>
            <person name="Afonso C.L."/>
            <person name="Miller P.J."/>
            <person name="Scott M.A."/>
            <person name="Spackman E."/>
            <person name="Goraichik I."/>
            <person name="Dimitrov K.M."/>
            <person name="Suarez D.L."/>
            <person name="Swayne D.E."/>
        </authorList>
    </citation>
    <scope>NUCLEOTIDE SEQUENCE [LARGE SCALE GENOMIC DNA]</scope>
    <source>
        <strain evidence="4 5">DSM 26133</strain>
    </source>
</reference>
<keyword evidence="2" id="KW-0012">Acyltransferase</keyword>
<gene>
    <name evidence="4" type="ORF">SAMN04488029_1484</name>
</gene>
<dbReference type="Proteomes" id="UP000192472">
    <property type="component" value="Unassembled WGS sequence"/>
</dbReference>
<dbReference type="InterPro" id="IPR016181">
    <property type="entry name" value="Acyl_CoA_acyltransferase"/>
</dbReference>
<dbReference type="STRING" id="692418.SAMN04488029_1484"/>
<dbReference type="PANTHER" id="PTHR43072">
    <property type="entry name" value="N-ACETYLTRANSFERASE"/>
    <property type="match status" value="1"/>
</dbReference>
<dbReference type="EMBL" id="FWYF01000001">
    <property type="protein sequence ID" value="SMD33119.1"/>
    <property type="molecule type" value="Genomic_DNA"/>
</dbReference>
<sequence length="177" mass="19894">MQNSAANSTIGSSRVMTIIPMLPKHWPEVERIYQDGIDTNQATFETQTPSWKAWDAGHLLTPRLVAKANDDFILGWAALSPISKREVYRGVAEVSIYIDVKNLGQGIGKKLLTSLISQSEAAGIWMLQAVTFPENEASVRLHEKLGFRLVGQRERIAQQHGVWRDTVILERRSDKIN</sequence>
<keyword evidence="1 4" id="KW-0808">Transferase</keyword>
<proteinExistence type="predicted"/>
<name>A0A1W2G8W5_REIFA</name>
<dbReference type="GO" id="GO:0016747">
    <property type="term" value="F:acyltransferase activity, transferring groups other than amino-acyl groups"/>
    <property type="evidence" value="ECO:0007669"/>
    <property type="project" value="InterPro"/>
</dbReference>
<dbReference type="InterPro" id="IPR000182">
    <property type="entry name" value="GNAT_dom"/>
</dbReference>
<evidence type="ECO:0000256" key="1">
    <source>
        <dbReference type="ARBA" id="ARBA00022679"/>
    </source>
</evidence>
<dbReference type="Pfam" id="PF00583">
    <property type="entry name" value="Acetyltransf_1"/>
    <property type="match status" value="1"/>
</dbReference>
<dbReference type="Gene3D" id="3.40.630.30">
    <property type="match status" value="1"/>
</dbReference>
<dbReference type="SUPFAM" id="SSF55729">
    <property type="entry name" value="Acyl-CoA N-acyltransferases (Nat)"/>
    <property type="match status" value="1"/>
</dbReference>
<dbReference type="PROSITE" id="PS51186">
    <property type="entry name" value="GNAT"/>
    <property type="match status" value="1"/>
</dbReference>
<keyword evidence="5" id="KW-1185">Reference proteome</keyword>
<dbReference type="AlphaFoldDB" id="A0A1W2G8W5"/>